<evidence type="ECO:0008006" key="4">
    <source>
        <dbReference type="Google" id="ProtNLM"/>
    </source>
</evidence>
<dbReference type="EMBL" id="JBGMDY010000005">
    <property type="protein sequence ID" value="KAL2334429.1"/>
    <property type="molecule type" value="Genomic_DNA"/>
</dbReference>
<organism evidence="2 3">
    <name type="scientific">Flemingia macrophylla</name>
    <dbReference type="NCBI Taxonomy" id="520843"/>
    <lineage>
        <taxon>Eukaryota</taxon>
        <taxon>Viridiplantae</taxon>
        <taxon>Streptophyta</taxon>
        <taxon>Embryophyta</taxon>
        <taxon>Tracheophyta</taxon>
        <taxon>Spermatophyta</taxon>
        <taxon>Magnoliopsida</taxon>
        <taxon>eudicotyledons</taxon>
        <taxon>Gunneridae</taxon>
        <taxon>Pentapetalae</taxon>
        <taxon>rosids</taxon>
        <taxon>fabids</taxon>
        <taxon>Fabales</taxon>
        <taxon>Fabaceae</taxon>
        <taxon>Papilionoideae</taxon>
        <taxon>50 kb inversion clade</taxon>
        <taxon>NPAAA clade</taxon>
        <taxon>indigoferoid/millettioid clade</taxon>
        <taxon>Phaseoleae</taxon>
        <taxon>Flemingia</taxon>
    </lineage>
</organism>
<gene>
    <name evidence="2" type="ORF">Fmac_015642</name>
</gene>
<dbReference type="InterPro" id="IPR006747">
    <property type="entry name" value="DUF599"/>
</dbReference>
<sequence>MEWRNYYMDVMFLPLALVMIVAYHLWLWHKTQTRPFFTTFGRDAHGRRLWVIAMIKDIDKKNIVAVQSLRNLIMGSTLMATSCILVCAGLGAVISSTYSIKKPINDTVFGAHGELMVGLKYAILLAMFSFSFLCHTFSIGFLNQLNILICTPQHVKSIVTSEYLSEILEKSILLNMVGNRLFYSALSLLLWIFGPLLAFLSSMALVIIFYNLDFLTGDCNNDVDNFIPNDV</sequence>
<keyword evidence="1" id="KW-0472">Membrane</keyword>
<name>A0ABD1MFA1_9FABA</name>
<feature type="transmembrane region" description="Helical" evidence="1">
    <location>
        <begin position="181"/>
        <end position="210"/>
    </location>
</feature>
<dbReference type="PANTHER" id="PTHR31881:SF12">
    <property type="entry name" value="PLANT_F12B17-70 PROTEIN"/>
    <property type="match status" value="1"/>
</dbReference>
<feature type="transmembrane region" description="Helical" evidence="1">
    <location>
        <begin position="6"/>
        <end position="26"/>
    </location>
</feature>
<feature type="transmembrane region" description="Helical" evidence="1">
    <location>
        <begin position="78"/>
        <end position="101"/>
    </location>
</feature>
<comment type="caution">
    <text evidence="2">The sequence shown here is derived from an EMBL/GenBank/DDBJ whole genome shotgun (WGS) entry which is preliminary data.</text>
</comment>
<keyword evidence="1" id="KW-0812">Transmembrane</keyword>
<keyword evidence="3" id="KW-1185">Reference proteome</keyword>
<dbReference type="Pfam" id="PF04654">
    <property type="entry name" value="DUF599"/>
    <property type="match status" value="1"/>
</dbReference>
<dbReference type="AlphaFoldDB" id="A0ABD1MFA1"/>
<proteinExistence type="predicted"/>
<reference evidence="2 3" key="1">
    <citation type="submission" date="2024-08" db="EMBL/GenBank/DDBJ databases">
        <title>Insights into the chromosomal genome structure of Flemingia macrophylla.</title>
        <authorList>
            <person name="Ding Y."/>
            <person name="Zhao Y."/>
            <person name="Bi W."/>
            <person name="Wu M."/>
            <person name="Zhao G."/>
            <person name="Gong Y."/>
            <person name="Li W."/>
            <person name="Zhang P."/>
        </authorList>
    </citation>
    <scope>NUCLEOTIDE SEQUENCE [LARGE SCALE GENOMIC DNA]</scope>
    <source>
        <strain evidence="2">DYQJB</strain>
        <tissue evidence="2">Leaf</tissue>
    </source>
</reference>
<dbReference type="Proteomes" id="UP001603857">
    <property type="component" value="Unassembled WGS sequence"/>
</dbReference>
<dbReference type="PANTHER" id="PTHR31881">
    <property type="match status" value="1"/>
</dbReference>
<protein>
    <recommendedName>
        <fullName evidence="4">DUF599 domain-containing protein</fullName>
    </recommendedName>
</protein>
<evidence type="ECO:0000256" key="1">
    <source>
        <dbReference type="SAM" id="Phobius"/>
    </source>
</evidence>
<evidence type="ECO:0000313" key="2">
    <source>
        <dbReference type="EMBL" id="KAL2334429.1"/>
    </source>
</evidence>
<evidence type="ECO:0000313" key="3">
    <source>
        <dbReference type="Proteomes" id="UP001603857"/>
    </source>
</evidence>
<keyword evidence="1" id="KW-1133">Transmembrane helix</keyword>
<accession>A0ABD1MFA1</accession>
<feature type="transmembrane region" description="Helical" evidence="1">
    <location>
        <begin position="121"/>
        <end position="142"/>
    </location>
</feature>